<dbReference type="InterPro" id="IPR019815">
    <property type="entry name" value="Translation_initiation_fac_3_C"/>
</dbReference>
<keyword evidence="6" id="KW-0175">Coiled coil</keyword>
<dbReference type="InterPro" id="IPR001288">
    <property type="entry name" value="Translation_initiation_fac_3"/>
</dbReference>
<evidence type="ECO:0000256" key="4">
    <source>
        <dbReference type="HAMAP-Rule" id="MF_00080"/>
    </source>
</evidence>
<dbReference type="InterPro" id="IPR019814">
    <property type="entry name" value="Translation_initiation_fac_3_N"/>
</dbReference>
<keyword evidence="2 4" id="KW-0396">Initiation factor</keyword>
<dbReference type="Proteomes" id="UP000388235">
    <property type="component" value="Chromosome"/>
</dbReference>
<evidence type="ECO:0000259" key="7">
    <source>
        <dbReference type="Pfam" id="PF00707"/>
    </source>
</evidence>
<dbReference type="SUPFAM" id="SSF55200">
    <property type="entry name" value="Translation initiation factor IF3, C-terminal domain"/>
    <property type="match status" value="1"/>
</dbReference>
<evidence type="ECO:0000256" key="6">
    <source>
        <dbReference type="SAM" id="Coils"/>
    </source>
</evidence>
<organism evidence="9 10">
    <name type="scientific">Litorivicinus lipolyticus</name>
    <dbReference type="NCBI Taxonomy" id="418701"/>
    <lineage>
        <taxon>Bacteria</taxon>
        <taxon>Pseudomonadati</taxon>
        <taxon>Pseudomonadota</taxon>
        <taxon>Gammaproteobacteria</taxon>
        <taxon>Oceanospirillales</taxon>
        <taxon>Litorivicinaceae</taxon>
        <taxon>Litorivicinus</taxon>
    </lineage>
</organism>
<dbReference type="Gene3D" id="3.30.110.10">
    <property type="entry name" value="Translation initiation factor 3 (IF-3), C-terminal domain"/>
    <property type="match status" value="1"/>
</dbReference>
<dbReference type="Pfam" id="PF05198">
    <property type="entry name" value="IF3_N"/>
    <property type="match status" value="1"/>
</dbReference>
<reference evidence="9 10" key="1">
    <citation type="submission" date="2019-11" db="EMBL/GenBank/DDBJ databases">
        <authorList>
            <person name="Khan S.A."/>
            <person name="Jeon C.O."/>
            <person name="Chun B.H."/>
        </authorList>
    </citation>
    <scope>NUCLEOTIDE SEQUENCE [LARGE SCALE GENOMIC DNA]</scope>
    <source>
        <strain evidence="9 10">IMCC 1097</strain>
    </source>
</reference>
<evidence type="ECO:0000256" key="1">
    <source>
        <dbReference type="ARBA" id="ARBA00005439"/>
    </source>
</evidence>
<evidence type="ECO:0000256" key="5">
    <source>
        <dbReference type="NCBIfam" id="TIGR00168"/>
    </source>
</evidence>
<feature type="domain" description="Translation initiation factor 3 N-terminal" evidence="8">
    <location>
        <begin position="2"/>
        <end position="71"/>
    </location>
</feature>
<comment type="function">
    <text evidence="4">IF-3 binds to the 30S ribosomal subunit and shifts the equilibrium between 70S ribosomes and their 50S and 30S subunits in favor of the free subunits, thus enhancing the availability of 30S subunits on which protein synthesis initiation begins.</text>
</comment>
<evidence type="ECO:0000313" key="10">
    <source>
        <dbReference type="Proteomes" id="UP000388235"/>
    </source>
</evidence>
<dbReference type="PANTHER" id="PTHR10938:SF0">
    <property type="entry name" value="TRANSLATION INITIATION FACTOR IF-3, MITOCHONDRIAL"/>
    <property type="match status" value="1"/>
</dbReference>
<dbReference type="Gene3D" id="3.10.20.80">
    <property type="entry name" value="Translation initiation factor 3 (IF-3), N-terminal domain"/>
    <property type="match status" value="1"/>
</dbReference>
<dbReference type="SUPFAM" id="SSF54364">
    <property type="entry name" value="Translation initiation factor IF3, N-terminal domain"/>
    <property type="match status" value="1"/>
</dbReference>
<evidence type="ECO:0000259" key="8">
    <source>
        <dbReference type="Pfam" id="PF05198"/>
    </source>
</evidence>
<dbReference type="GO" id="GO:0043022">
    <property type="term" value="F:ribosome binding"/>
    <property type="evidence" value="ECO:0007669"/>
    <property type="project" value="TreeGrafter"/>
</dbReference>
<keyword evidence="10" id="KW-1185">Reference proteome</keyword>
<gene>
    <name evidence="4 9" type="primary">infC</name>
    <name evidence="9" type="ORF">GH975_05580</name>
</gene>
<dbReference type="InterPro" id="IPR036787">
    <property type="entry name" value="T_IF-3_N_sf"/>
</dbReference>
<dbReference type="KEGG" id="llp:GH975_05580"/>
<evidence type="ECO:0000256" key="3">
    <source>
        <dbReference type="ARBA" id="ARBA00022917"/>
    </source>
</evidence>
<proteinExistence type="inferred from homology"/>
<dbReference type="InterPro" id="IPR036788">
    <property type="entry name" value="T_IF-3_C_sf"/>
</dbReference>
<dbReference type="EMBL" id="CP045871">
    <property type="protein sequence ID" value="QGG80072.1"/>
    <property type="molecule type" value="Genomic_DNA"/>
</dbReference>
<accession>A0A5Q2QCN5</accession>
<feature type="domain" description="Translation initiation factor 3 C-terminal" evidence="7">
    <location>
        <begin position="79"/>
        <end position="163"/>
    </location>
</feature>
<dbReference type="GO" id="GO:0003743">
    <property type="term" value="F:translation initiation factor activity"/>
    <property type="evidence" value="ECO:0007669"/>
    <property type="project" value="UniProtKB-UniRule"/>
</dbReference>
<dbReference type="GO" id="GO:0032790">
    <property type="term" value="P:ribosome disassembly"/>
    <property type="evidence" value="ECO:0007669"/>
    <property type="project" value="TreeGrafter"/>
</dbReference>
<dbReference type="FunFam" id="3.30.110.10:FF:000001">
    <property type="entry name" value="Translation initiation factor IF-3"/>
    <property type="match status" value="1"/>
</dbReference>
<dbReference type="PANTHER" id="PTHR10938">
    <property type="entry name" value="TRANSLATION INITIATION FACTOR IF-3"/>
    <property type="match status" value="1"/>
</dbReference>
<comment type="subcellular location">
    <subcellularLocation>
        <location evidence="4">Cytoplasm</location>
    </subcellularLocation>
</comment>
<dbReference type="GO" id="GO:0016020">
    <property type="term" value="C:membrane"/>
    <property type="evidence" value="ECO:0007669"/>
    <property type="project" value="TreeGrafter"/>
</dbReference>
<dbReference type="OrthoDB" id="9806014at2"/>
<dbReference type="AlphaFoldDB" id="A0A5Q2QCN5"/>
<dbReference type="Pfam" id="PF00707">
    <property type="entry name" value="IF3_C"/>
    <property type="match status" value="1"/>
</dbReference>
<dbReference type="HAMAP" id="MF_00080">
    <property type="entry name" value="IF_3"/>
    <property type="match status" value="1"/>
</dbReference>
<dbReference type="GO" id="GO:0005829">
    <property type="term" value="C:cytosol"/>
    <property type="evidence" value="ECO:0007669"/>
    <property type="project" value="TreeGrafter"/>
</dbReference>
<keyword evidence="4" id="KW-0963">Cytoplasm</keyword>
<evidence type="ECO:0000256" key="2">
    <source>
        <dbReference type="ARBA" id="ARBA00022540"/>
    </source>
</evidence>
<dbReference type="NCBIfam" id="TIGR00168">
    <property type="entry name" value="infC"/>
    <property type="match status" value="1"/>
</dbReference>
<keyword evidence="3 4" id="KW-0648">Protein biosynthesis</keyword>
<sequence>MINEAIRSPNVRLIGPNGDQIGVVATRDAIVAAKENDLDLVMISENADPPVAKIMDYGKKLYEDKKAKNEAKKKQVQTKLKELKFRPGTDDGDYNVKMKHMVEFLDHGDKVKVTIRFRGREMAHQDLGVKLLQRVEKDLEEIANVESRPALEGRQMVMVFAPKSRKGK</sequence>
<comment type="subunit">
    <text evidence="4">Monomer.</text>
</comment>
<protein>
    <recommendedName>
        <fullName evidence="4 5">Translation initiation factor IF-3</fullName>
    </recommendedName>
</protein>
<name>A0A5Q2QCN5_9GAMM</name>
<comment type="similarity">
    <text evidence="1 4">Belongs to the IF-3 family.</text>
</comment>
<feature type="coiled-coil region" evidence="6">
    <location>
        <begin position="59"/>
        <end position="86"/>
    </location>
</feature>
<evidence type="ECO:0000313" key="9">
    <source>
        <dbReference type="EMBL" id="QGG80072.1"/>
    </source>
</evidence>